<feature type="region of interest" description="Disordered" evidence="1">
    <location>
        <begin position="256"/>
        <end position="285"/>
    </location>
</feature>
<comment type="caution">
    <text evidence="2">The sequence shown here is derived from an EMBL/GenBank/DDBJ whole genome shotgun (WGS) entry which is preliminary data.</text>
</comment>
<dbReference type="Proteomes" id="UP001189429">
    <property type="component" value="Unassembled WGS sequence"/>
</dbReference>
<evidence type="ECO:0000313" key="2">
    <source>
        <dbReference type="EMBL" id="CAK0874777.1"/>
    </source>
</evidence>
<reference evidence="2" key="1">
    <citation type="submission" date="2023-10" db="EMBL/GenBank/DDBJ databases">
        <authorList>
            <person name="Chen Y."/>
            <person name="Shah S."/>
            <person name="Dougan E. K."/>
            <person name="Thang M."/>
            <person name="Chan C."/>
        </authorList>
    </citation>
    <scope>NUCLEOTIDE SEQUENCE [LARGE SCALE GENOMIC DNA]</scope>
</reference>
<keyword evidence="3" id="KW-1185">Reference proteome</keyword>
<organism evidence="2 3">
    <name type="scientific">Prorocentrum cordatum</name>
    <dbReference type="NCBI Taxonomy" id="2364126"/>
    <lineage>
        <taxon>Eukaryota</taxon>
        <taxon>Sar</taxon>
        <taxon>Alveolata</taxon>
        <taxon>Dinophyceae</taxon>
        <taxon>Prorocentrales</taxon>
        <taxon>Prorocentraceae</taxon>
        <taxon>Prorocentrum</taxon>
    </lineage>
</organism>
<feature type="non-terminal residue" evidence="2">
    <location>
        <position position="1"/>
    </location>
</feature>
<evidence type="ECO:0000313" key="3">
    <source>
        <dbReference type="Proteomes" id="UP001189429"/>
    </source>
</evidence>
<sequence>AVWSNHEDLLSNGGADISGVADHRARAAAALAARSPPARRPRPAALLAAALLPLLGAAGPPRPDGPCAAAHGGPGECSSGAWVLPEPLEDDELDEEMDALRTELLQAAASRSRKKNTLGGNERFADDGPLDPFDDHGHHHHHDMPPHPAPRPTSPQEVQGKIICVQNGGLFDLYWTMTDTISGQMSNSSRKYHKGGNNCLTISEELPGCANGDPIAITVKAVGGAEKIFQHVSYDSQATEVVVITCKGSAQDYDCKPTEGTPDSNIDGKFGGGRTPTLGDDRESR</sequence>
<accession>A0ABN9VR84</accession>
<protein>
    <submittedName>
        <fullName evidence="2">Uncharacterized protein</fullName>
    </submittedName>
</protein>
<name>A0ABN9VR84_9DINO</name>
<gene>
    <name evidence="2" type="ORF">PCOR1329_LOCUS59584</name>
</gene>
<proteinExistence type="predicted"/>
<dbReference type="EMBL" id="CAUYUJ010017432">
    <property type="protein sequence ID" value="CAK0874777.1"/>
    <property type="molecule type" value="Genomic_DNA"/>
</dbReference>
<feature type="region of interest" description="Disordered" evidence="1">
    <location>
        <begin position="108"/>
        <end position="157"/>
    </location>
</feature>
<evidence type="ECO:0000256" key="1">
    <source>
        <dbReference type="SAM" id="MobiDB-lite"/>
    </source>
</evidence>